<sequence>MNPQEIIRITEQEMGMRLSEIAGTYEVRLSKYHPGLRLRCMIALVLDQEGYGAAFIARMISVSPNRVYTLIQNADAILSTWPWMDGYDRYFKRSYLSIMGRITQLEDAA</sequence>
<evidence type="ECO:0008006" key="3">
    <source>
        <dbReference type="Google" id="ProtNLM"/>
    </source>
</evidence>
<comment type="caution">
    <text evidence="1">The sequence shown here is derived from an EMBL/GenBank/DDBJ whole genome shotgun (WGS) entry which is preliminary data.</text>
</comment>
<gene>
    <name evidence="1" type="ORF">ACFS5N_16440</name>
</gene>
<dbReference type="Proteomes" id="UP001597557">
    <property type="component" value="Unassembled WGS sequence"/>
</dbReference>
<dbReference type="RefSeq" id="WP_377188031.1">
    <property type="nucleotide sequence ID" value="NZ_JBHUPD010000003.1"/>
</dbReference>
<reference evidence="2" key="1">
    <citation type="journal article" date="2019" name="Int. J. Syst. Evol. Microbiol.">
        <title>The Global Catalogue of Microorganisms (GCM) 10K type strain sequencing project: providing services to taxonomists for standard genome sequencing and annotation.</title>
        <authorList>
            <consortium name="The Broad Institute Genomics Platform"/>
            <consortium name="The Broad Institute Genome Sequencing Center for Infectious Disease"/>
            <person name="Wu L."/>
            <person name="Ma J."/>
        </authorList>
    </citation>
    <scope>NUCLEOTIDE SEQUENCE [LARGE SCALE GENOMIC DNA]</scope>
    <source>
        <strain evidence="2">KCTC 22437</strain>
    </source>
</reference>
<protein>
    <recommendedName>
        <fullName evidence="3">DnaA-like protein</fullName>
    </recommendedName>
</protein>
<proteinExistence type="predicted"/>
<keyword evidence="2" id="KW-1185">Reference proteome</keyword>
<evidence type="ECO:0000313" key="2">
    <source>
        <dbReference type="Proteomes" id="UP001597557"/>
    </source>
</evidence>
<evidence type="ECO:0000313" key="1">
    <source>
        <dbReference type="EMBL" id="MFD2874073.1"/>
    </source>
</evidence>
<accession>A0ABW5YFK5</accession>
<name>A0ABW5YFK5_9SPHI</name>
<dbReference type="EMBL" id="JBHUPD010000003">
    <property type="protein sequence ID" value="MFD2874073.1"/>
    <property type="molecule type" value="Genomic_DNA"/>
</dbReference>
<organism evidence="1 2">
    <name type="scientific">Mucilaginibacter ximonensis</name>
    <dbReference type="NCBI Taxonomy" id="538021"/>
    <lineage>
        <taxon>Bacteria</taxon>
        <taxon>Pseudomonadati</taxon>
        <taxon>Bacteroidota</taxon>
        <taxon>Sphingobacteriia</taxon>
        <taxon>Sphingobacteriales</taxon>
        <taxon>Sphingobacteriaceae</taxon>
        <taxon>Mucilaginibacter</taxon>
    </lineage>
</organism>